<name>A0A6P5WNK7_DURZI</name>
<dbReference type="RefSeq" id="XP_022717715.1">
    <property type="nucleotide sequence ID" value="XM_022861980.1"/>
</dbReference>
<evidence type="ECO:0000256" key="5">
    <source>
        <dbReference type="ARBA" id="ARBA00022840"/>
    </source>
</evidence>
<proteinExistence type="predicted"/>
<reference evidence="10" key="1">
    <citation type="submission" date="2025-08" db="UniProtKB">
        <authorList>
            <consortium name="RefSeq"/>
        </authorList>
    </citation>
    <scope>IDENTIFICATION</scope>
    <source>
        <tissue evidence="10">Fruit stalk</tissue>
    </source>
</reference>
<sequence>MGMVNIGGLQPFVDIMIPVLNAISFQQIVPNFKTVAKKMKREIAYSGGEGRIVNFTPLQSTSKHVKNLSSYLIIENMADSVTLNSAAKDFAEQVGKIFEAANTIWGFIGKHWKFPTGLDQNVNNLKRKREQLNGQKEDTASRIKAEQRPRKKVKKEVKLWLENVERVNGEIQNLESEALGPSSFYSRGFLKNNVWKKIEEVEQLLGKGRFSDGFVVDDPLRMGQVLPIPSLVGETAALKRNEILGYLMNNEVQKIRIYGMPGVGKTSVIKLVNNELLKDANQFNIVVWITVSRKCGVIELQNKIARAISAVISEDEDETIRAGILSEIFAQKGRYVLILDDVLDNFSLEKVGIPEPTASNGSKLVLTSRSLDVCQRMDCQVIKMEPLPEAEACTLFLDKVGQNLMSFTVLVPLARSIAKRCAGLPLAIITVASSMRGEYSLPRRGNALEELKRSVQTVMDVDVKGMVYQQLRFSYDRLNDPKIQNCFLTTASYHEDSGIHKKQLIGDWIRKGLIDMGNMQANIDRGQAILGKLIDNCLLENVGNGRVKMHDLVRDMAVLITQELYSS</sequence>
<evidence type="ECO:0000256" key="1">
    <source>
        <dbReference type="ARBA" id="ARBA00022614"/>
    </source>
</evidence>
<feature type="domain" description="Disease resistance protein winged helix" evidence="8">
    <location>
        <begin position="494"/>
        <end position="557"/>
    </location>
</feature>
<dbReference type="InterPro" id="IPR002182">
    <property type="entry name" value="NB-ARC"/>
</dbReference>
<dbReference type="Gene3D" id="1.10.10.10">
    <property type="entry name" value="Winged helix-like DNA-binding domain superfamily/Winged helix DNA-binding domain"/>
    <property type="match status" value="1"/>
</dbReference>
<dbReference type="InterPro" id="IPR027417">
    <property type="entry name" value="P-loop_NTPase"/>
</dbReference>
<keyword evidence="5" id="KW-0067">ATP-binding</keyword>
<dbReference type="InterPro" id="IPR042197">
    <property type="entry name" value="Apaf_helical"/>
</dbReference>
<dbReference type="Pfam" id="PF00931">
    <property type="entry name" value="NB-ARC"/>
    <property type="match status" value="1"/>
</dbReference>
<dbReference type="Gene3D" id="3.40.50.300">
    <property type="entry name" value="P-loop containing nucleotide triphosphate hydrolases"/>
    <property type="match status" value="1"/>
</dbReference>
<dbReference type="PRINTS" id="PR00364">
    <property type="entry name" value="DISEASERSIST"/>
</dbReference>
<evidence type="ECO:0000313" key="10">
    <source>
        <dbReference type="RefSeq" id="XP_022717715.1"/>
    </source>
</evidence>
<evidence type="ECO:0000256" key="4">
    <source>
        <dbReference type="ARBA" id="ARBA00022821"/>
    </source>
</evidence>
<dbReference type="GO" id="GO:0043531">
    <property type="term" value="F:ADP binding"/>
    <property type="evidence" value="ECO:0007669"/>
    <property type="project" value="InterPro"/>
</dbReference>
<organism evidence="9 10">
    <name type="scientific">Durio zibethinus</name>
    <name type="common">Durian</name>
    <dbReference type="NCBI Taxonomy" id="66656"/>
    <lineage>
        <taxon>Eukaryota</taxon>
        <taxon>Viridiplantae</taxon>
        <taxon>Streptophyta</taxon>
        <taxon>Embryophyta</taxon>
        <taxon>Tracheophyta</taxon>
        <taxon>Spermatophyta</taxon>
        <taxon>Magnoliopsida</taxon>
        <taxon>eudicotyledons</taxon>
        <taxon>Gunneridae</taxon>
        <taxon>Pentapetalae</taxon>
        <taxon>rosids</taxon>
        <taxon>malvids</taxon>
        <taxon>Malvales</taxon>
        <taxon>Malvaceae</taxon>
        <taxon>Helicteroideae</taxon>
        <taxon>Durio</taxon>
    </lineage>
</organism>
<dbReference type="OrthoDB" id="998231at2759"/>
<dbReference type="InterPro" id="IPR036388">
    <property type="entry name" value="WH-like_DNA-bd_sf"/>
</dbReference>
<evidence type="ECO:0000259" key="8">
    <source>
        <dbReference type="Pfam" id="PF23559"/>
    </source>
</evidence>
<feature type="domain" description="NB-ARC" evidence="7">
    <location>
        <begin position="241"/>
        <end position="403"/>
    </location>
</feature>
<dbReference type="KEGG" id="dzi:111276192"/>
<keyword evidence="6" id="KW-0175">Coiled coil</keyword>
<dbReference type="FunFam" id="3.40.50.300:FF:001091">
    <property type="entry name" value="Probable disease resistance protein At1g61300"/>
    <property type="match status" value="1"/>
</dbReference>
<protein>
    <submittedName>
        <fullName evidence="10">Disease resistance protein At4g10780</fullName>
    </submittedName>
</protein>
<dbReference type="SUPFAM" id="SSF52540">
    <property type="entry name" value="P-loop containing nucleoside triphosphate hydrolases"/>
    <property type="match status" value="1"/>
</dbReference>
<keyword evidence="3" id="KW-0547">Nucleotide-binding</keyword>
<keyword evidence="1" id="KW-0433">Leucine-rich repeat</keyword>
<dbReference type="Gene3D" id="1.10.8.430">
    <property type="entry name" value="Helical domain of apoptotic protease-activating factors"/>
    <property type="match status" value="1"/>
</dbReference>
<feature type="coiled-coil region" evidence="6">
    <location>
        <begin position="118"/>
        <end position="177"/>
    </location>
</feature>
<dbReference type="Pfam" id="PF23559">
    <property type="entry name" value="WHD_DRP"/>
    <property type="match status" value="1"/>
</dbReference>
<evidence type="ECO:0000256" key="2">
    <source>
        <dbReference type="ARBA" id="ARBA00022737"/>
    </source>
</evidence>
<evidence type="ECO:0000313" key="9">
    <source>
        <dbReference type="Proteomes" id="UP000515121"/>
    </source>
</evidence>
<evidence type="ECO:0000256" key="3">
    <source>
        <dbReference type="ARBA" id="ARBA00022741"/>
    </source>
</evidence>
<dbReference type="PANTHER" id="PTHR33463">
    <property type="entry name" value="NB-ARC DOMAIN-CONTAINING PROTEIN-RELATED"/>
    <property type="match status" value="1"/>
</dbReference>
<dbReference type="InterPro" id="IPR058922">
    <property type="entry name" value="WHD_DRP"/>
</dbReference>
<gene>
    <name evidence="10" type="primary">LOC111276192</name>
</gene>
<evidence type="ECO:0000256" key="6">
    <source>
        <dbReference type="SAM" id="Coils"/>
    </source>
</evidence>
<dbReference type="PANTHER" id="PTHR33463:SF187">
    <property type="entry name" value="AND NB-ARC DOMAIN DISEASE RESISTANCE PROTEIN, PUTATIVE-RELATED"/>
    <property type="match status" value="1"/>
</dbReference>
<dbReference type="AlphaFoldDB" id="A0A6P5WNK7"/>
<keyword evidence="9" id="KW-1185">Reference proteome</keyword>
<evidence type="ECO:0000259" key="7">
    <source>
        <dbReference type="Pfam" id="PF00931"/>
    </source>
</evidence>
<dbReference type="GeneID" id="111276192"/>
<keyword evidence="2" id="KW-0677">Repeat</keyword>
<keyword evidence="4" id="KW-0611">Plant defense</keyword>
<accession>A0A6P5WNK7</accession>
<dbReference type="Proteomes" id="UP000515121">
    <property type="component" value="Unplaced"/>
</dbReference>
<dbReference type="FunFam" id="1.10.10.10:FF:000322">
    <property type="entry name" value="Probable disease resistance protein At1g63360"/>
    <property type="match status" value="1"/>
</dbReference>
<dbReference type="GO" id="GO:0006952">
    <property type="term" value="P:defense response"/>
    <property type="evidence" value="ECO:0007669"/>
    <property type="project" value="UniProtKB-KW"/>
</dbReference>
<dbReference type="InterPro" id="IPR050905">
    <property type="entry name" value="Plant_NBS-LRR"/>
</dbReference>
<dbReference type="GO" id="GO:0005524">
    <property type="term" value="F:ATP binding"/>
    <property type="evidence" value="ECO:0007669"/>
    <property type="project" value="UniProtKB-KW"/>
</dbReference>